<evidence type="ECO:0000313" key="4">
    <source>
        <dbReference type="EMBL" id="ODS03924.1"/>
    </source>
</evidence>
<dbReference type="Pfam" id="PF04536">
    <property type="entry name" value="TPM_phosphatase"/>
    <property type="match status" value="1"/>
</dbReference>
<feature type="region of interest" description="Disordered" evidence="1">
    <location>
        <begin position="168"/>
        <end position="187"/>
    </location>
</feature>
<dbReference type="InterPro" id="IPR007621">
    <property type="entry name" value="TPM_dom"/>
</dbReference>
<sequence>MIFRAVLLAVALGSAILPASAEPTFPTLSGRVVDDANLLSPEDEQTLTEELKQLEDKSSDQLVVVTLPSLQGYTIEDFGYRLGRHWGIGTKALDNGVLLIVAPNERKVRIEVGYGLEPLLTDALSKIIIENGILPRFRTGDFSGGIKDGVRDIALALTGDTAELERAPKPVMTPTSPPSIGSRYCSTSRSSCSSSTPAIAPMLRRAASRRSGRSTWSSGGGGWSGGGSGGGFSGGGGGFGGGGSSGSW</sequence>
<dbReference type="AlphaFoldDB" id="A0A1E3WDM9"/>
<dbReference type="PANTHER" id="PTHR30373">
    <property type="entry name" value="UPF0603 PROTEIN YGCG"/>
    <property type="match status" value="1"/>
</dbReference>
<dbReference type="EMBL" id="LPWD01000032">
    <property type="protein sequence ID" value="ODS03924.1"/>
    <property type="molecule type" value="Genomic_DNA"/>
</dbReference>
<name>A0A1E3WDM9_9HYPH</name>
<dbReference type="Proteomes" id="UP000095042">
    <property type="component" value="Unassembled WGS sequence"/>
</dbReference>
<evidence type="ECO:0000256" key="2">
    <source>
        <dbReference type="SAM" id="SignalP"/>
    </source>
</evidence>
<organism evidence="4 5">
    <name type="scientific">Methyloceanibacter marginalis</name>
    <dbReference type="NCBI Taxonomy" id="1774971"/>
    <lineage>
        <taxon>Bacteria</taxon>
        <taxon>Pseudomonadati</taxon>
        <taxon>Pseudomonadota</taxon>
        <taxon>Alphaproteobacteria</taxon>
        <taxon>Hyphomicrobiales</taxon>
        <taxon>Hyphomicrobiaceae</taxon>
        <taxon>Methyloceanibacter</taxon>
    </lineage>
</organism>
<proteinExistence type="predicted"/>
<gene>
    <name evidence="4" type="ORF">AUC71_06995</name>
</gene>
<evidence type="ECO:0000313" key="5">
    <source>
        <dbReference type="Proteomes" id="UP000095042"/>
    </source>
</evidence>
<evidence type="ECO:0000256" key="1">
    <source>
        <dbReference type="SAM" id="MobiDB-lite"/>
    </source>
</evidence>
<dbReference type="Gene3D" id="3.10.310.50">
    <property type="match status" value="1"/>
</dbReference>
<accession>A0A1E3WDM9</accession>
<feature type="chain" id="PRO_5009139235" description="TPM domain-containing protein" evidence="2">
    <location>
        <begin position="22"/>
        <end position="248"/>
    </location>
</feature>
<feature type="region of interest" description="Disordered" evidence="1">
    <location>
        <begin position="195"/>
        <end position="248"/>
    </location>
</feature>
<keyword evidence="5" id="KW-1185">Reference proteome</keyword>
<keyword evidence="2" id="KW-0732">Signal</keyword>
<reference evidence="4 5" key="1">
    <citation type="journal article" date="2016" name="Environ. Microbiol.">
        <title>New Methyloceanibacter diversity from North Sea sediments includes methanotroph containing solely the soluble methane monooxygenase.</title>
        <authorList>
            <person name="Vekeman B."/>
            <person name="Kerckhof F.M."/>
            <person name="Cremers G."/>
            <person name="de Vos P."/>
            <person name="Vandamme P."/>
            <person name="Boon N."/>
            <person name="Op den Camp H.J."/>
            <person name="Heylen K."/>
        </authorList>
    </citation>
    <scope>NUCLEOTIDE SEQUENCE [LARGE SCALE GENOMIC DNA]</scope>
    <source>
        <strain evidence="4 5">R-67177</strain>
    </source>
</reference>
<evidence type="ECO:0000259" key="3">
    <source>
        <dbReference type="Pfam" id="PF04536"/>
    </source>
</evidence>
<comment type="caution">
    <text evidence="4">The sequence shown here is derived from an EMBL/GenBank/DDBJ whole genome shotgun (WGS) entry which is preliminary data.</text>
</comment>
<dbReference type="PANTHER" id="PTHR30373:SF2">
    <property type="entry name" value="UPF0603 PROTEIN YGCG"/>
    <property type="match status" value="1"/>
</dbReference>
<feature type="domain" description="TPM" evidence="3">
    <location>
        <begin position="32"/>
        <end position="154"/>
    </location>
</feature>
<feature type="signal peptide" evidence="2">
    <location>
        <begin position="1"/>
        <end position="21"/>
    </location>
</feature>
<protein>
    <recommendedName>
        <fullName evidence="3">TPM domain-containing protein</fullName>
    </recommendedName>
</protein>
<feature type="compositionally biased region" description="Gly residues" evidence="1">
    <location>
        <begin position="218"/>
        <end position="248"/>
    </location>
</feature>